<dbReference type="InterPro" id="IPR027417">
    <property type="entry name" value="P-loop_NTPase"/>
</dbReference>
<comment type="caution">
    <text evidence="2">The sequence shown here is derived from an EMBL/GenBank/DDBJ whole genome shotgun (WGS) entry which is preliminary data.</text>
</comment>
<dbReference type="InterPro" id="IPR011604">
    <property type="entry name" value="PDDEXK-like_dom_sf"/>
</dbReference>
<sequence length="978" mass="112759">MKPFLYQVASLFYSKYGAEVSRLAFVFPNRRTGLFFQKYLSEVSEKPLFSPTILTINDLFVQLSGKQTADRISMLFKLYDIYLSHSGSSETFDEFLYWGEMLLNDFDDIDKYMADARMLFTNVTDLREIENDFSFLSPEQIAAIRTFWSSFYPKGDTPNQEQFLAVWQILYALYTDLREALAAEGKGYEGMIFREVVEQMERNECCDLPYTKVVFVGLNALSVAEERFLSELQKREIADFYWDYASPKVTDPDNKASYFVERNLRRFPSQLIVESGELKVENENGNSDAKQLSTFNSQLSTPKIEVIGIPSGIGQAKQVCSILNELCKEDEMSAEEALRTAVILPDEHLLIPVLNAIPEQIRRINVTMGYPLAGTPVASLMEYILALQKNIRYVDRRPVFYFRDVLPILNHRYISTTSPEVVSNLVKDISENNKIHISYDDLNQTPLLSILFTPVTEVEMFSDYLINVLQELNRVMTLQTGEEEEDAPQRTNDLEQEFIFHYFTTVNRMKEVMQEANIRMKIDTYFRLLKRVTDTITIPFHGEPLSGLQIMGVLETRALDFDRLIILSMNEGIFPLRKAANSFIPYNLRRGFGLPTYEHQDSVWAYHFYRLIYRASHVSLLYDTRSNGLQTGEVSRFVHQLHYHYEEPIQNKLVVYNVSSSKTPALQVAKTEEVMNRLAAFRSGGTRAISASAVNTYLDCPLKFYFSVVEGIREEEEVSETIESNVFGSILHKVMEELYQPFCGKMVTADLLKAIRKDTPMLTGAVARAFAEIFFKTDIVRPLTGQNFLIGEMIRKYVEKVLERDGKLTPFRYIESEKKIKRLFPLTDKSEIQLKGFIDRVDEVRDAVRIIDYKSGSGTTQFTSVEALFDKEDTDRAKAVMQVFMYAWMYGSVQLPTVIQPGIYYMRTLFSPSFDPGIYRRTDRFKTEQVLDFANYHADFENGLRNCLDEIFGRETPFVQTPNGKACVYCPFKDICGK</sequence>
<keyword evidence="3" id="KW-1185">Reference proteome</keyword>
<reference evidence="2 3" key="1">
    <citation type="submission" date="2020-08" db="EMBL/GenBank/DDBJ databases">
        <title>Genome public.</title>
        <authorList>
            <person name="Liu C."/>
            <person name="Sun Q."/>
        </authorList>
    </citation>
    <scope>NUCLEOTIDE SEQUENCE [LARGE SCALE GENOMIC DNA]</scope>
    <source>
        <strain evidence="2 3">NSJ-79</strain>
    </source>
</reference>
<dbReference type="Proteomes" id="UP000651475">
    <property type="component" value="Unassembled WGS sequence"/>
</dbReference>
<dbReference type="InterPro" id="IPR011335">
    <property type="entry name" value="Restrct_endonuc-II-like"/>
</dbReference>
<dbReference type="Pfam" id="PF12705">
    <property type="entry name" value="PDDEXK_1"/>
    <property type="match status" value="1"/>
</dbReference>
<protein>
    <submittedName>
        <fullName evidence="2">PD-(D/E)XK nuclease family protein</fullName>
    </submittedName>
</protein>
<dbReference type="RefSeq" id="WP_186930972.1">
    <property type="nucleotide sequence ID" value="NZ_JACOOJ010000036.1"/>
</dbReference>
<feature type="domain" description="PD-(D/E)XK endonuclease-like" evidence="1">
    <location>
        <begin position="689"/>
        <end position="976"/>
    </location>
</feature>
<evidence type="ECO:0000313" key="2">
    <source>
        <dbReference type="EMBL" id="MBC5634357.1"/>
    </source>
</evidence>
<evidence type="ECO:0000313" key="3">
    <source>
        <dbReference type="Proteomes" id="UP000651475"/>
    </source>
</evidence>
<dbReference type="InterPro" id="IPR038726">
    <property type="entry name" value="PDDEXK_AddAB-type"/>
</dbReference>
<gene>
    <name evidence="2" type="ORF">H8S65_16555</name>
</gene>
<organism evidence="2 3">
    <name type="scientific">Parabacteroides hominis</name>
    <dbReference type="NCBI Taxonomy" id="2763057"/>
    <lineage>
        <taxon>Bacteria</taxon>
        <taxon>Pseudomonadati</taxon>
        <taxon>Bacteroidota</taxon>
        <taxon>Bacteroidia</taxon>
        <taxon>Bacteroidales</taxon>
        <taxon>Tannerellaceae</taxon>
        <taxon>Parabacteroides</taxon>
    </lineage>
</organism>
<evidence type="ECO:0000259" key="1">
    <source>
        <dbReference type="Pfam" id="PF12705"/>
    </source>
</evidence>
<accession>A0ABR7DSM4</accession>
<proteinExistence type="predicted"/>
<dbReference type="Gene3D" id="3.90.320.10">
    <property type="match status" value="1"/>
</dbReference>
<name>A0ABR7DSM4_9BACT</name>
<dbReference type="EMBL" id="JACOOJ010000036">
    <property type="protein sequence ID" value="MBC5634357.1"/>
    <property type="molecule type" value="Genomic_DNA"/>
</dbReference>
<dbReference type="SUPFAM" id="SSF52540">
    <property type="entry name" value="P-loop containing nucleoside triphosphate hydrolases"/>
    <property type="match status" value="1"/>
</dbReference>
<dbReference type="SUPFAM" id="SSF52980">
    <property type="entry name" value="Restriction endonuclease-like"/>
    <property type="match status" value="1"/>
</dbReference>